<reference evidence="2 3" key="1">
    <citation type="journal article" date="2012" name="PLoS Pathog.">
        <title>Diverse lifestyles and strategies of plant pathogenesis encoded in the genomes of eighteen Dothideomycetes fungi.</title>
        <authorList>
            <person name="Ohm R.A."/>
            <person name="Feau N."/>
            <person name="Henrissat B."/>
            <person name="Schoch C.L."/>
            <person name="Horwitz B.A."/>
            <person name="Barry K.W."/>
            <person name="Condon B.J."/>
            <person name="Copeland A.C."/>
            <person name="Dhillon B."/>
            <person name="Glaser F."/>
            <person name="Hesse C.N."/>
            <person name="Kosti I."/>
            <person name="LaButti K."/>
            <person name="Lindquist E.A."/>
            <person name="Lucas S."/>
            <person name="Salamov A.A."/>
            <person name="Bradshaw R.E."/>
            <person name="Ciuffetti L."/>
            <person name="Hamelin R.C."/>
            <person name="Kema G.H.J."/>
            <person name="Lawrence C."/>
            <person name="Scott J.A."/>
            <person name="Spatafora J.W."/>
            <person name="Turgeon B.G."/>
            <person name="de Wit P.J.G.M."/>
            <person name="Zhong S."/>
            <person name="Goodwin S.B."/>
            <person name="Grigoriev I.V."/>
        </authorList>
    </citation>
    <scope>NUCLEOTIDE SEQUENCE [LARGE SCALE GENOMIC DNA]</scope>
    <source>
        <strain evidence="2 3">UAMH 10762</strain>
    </source>
</reference>
<keyword evidence="3" id="KW-1185">Reference proteome</keyword>
<evidence type="ECO:0000256" key="1">
    <source>
        <dbReference type="SAM" id="MobiDB-lite"/>
    </source>
</evidence>
<dbReference type="AlphaFoldDB" id="M2LFG1"/>
<dbReference type="RefSeq" id="XP_007679806.1">
    <property type="nucleotide sequence ID" value="XM_007681616.1"/>
</dbReference>
<dbReference type="Proteomes" id="UP000011761">
    <property type="component" value="Unassembled WGS sequence"/>
</dbReference>
<protein>
    <submittedName>
        <fullName evidence="2">Uncharacterized protein</fullName>
    </submittedName>
</protein>
<proteinExistence type="predicted"/>
<dbReference type="OrthoDB" id="2951834at2759"/>
<accession>M2LFG1</accession>
<gene>
    <name evidence="2" type="ORF">BAUCODRAFT_37694</name>
</gene>
<dbReference type="HOGENOM" id="CLU_789852_0_0_1"/>
<sequence>MSTFEGLVAPPRLLGQHRIDHTKLPHLHDIEQVINRQSHKRVPVDPSIGTMLLLHGLSNDHLQPINQVRSFDHIQSVNLASLPPAVRERKLWTLMARHRPTPTNPLPDPPTEDNEPEQPKTGDNMELFDILVLPREMRDHIYEYAVRFENIQRFGHWSYACKVPSIMHTNHQIRREAMETYLPNNIFEFRCDNERITLSKWLLSMQAMASVCGKGIEIFKDVRLHLIRNKISETLRDLKVLAHLLRTSATRAVVVKTGNTLRPNDASYRETLLDLANYKNQGYSIFVLTSQHYVRVCEAIDAILRLGMEACRLKVSQNRLEAQLEDEVKWQLRLRHTTSSKRDNLVRPPRP</sequence>
<dbReference type="GeneID" id="19113312"/>
<feature type="region of interest" description="Disordered" evidence="1">
    <location>
        <begin position="98"/>
        <end position="122"/>
    </location>
</feature>
<name>M2LFG1_BAUPA</name>
<organism evidence="2 3">
    <name type="scientific">Baudoinia panamericana (strain UAMH 10762)</name>
    <name type="common">Angels' share fungus</name>
    <name type="synonym">Baudoinia compniacensis (strain UAMH 10762)</name>
    <dbReference type="NCBI Taxonomy" id="717646"/>
    <lineage>
        <taxon>Eukaryota</taxon>
        <taxon>Fungi</taxon>
        <taxon>Dikarya</taxon>
        <taxon>Ascomycota</taxon>
        <taxon>Pezizomycotina</taxon>
        <taxon>Dothideomycetes</taxon>
        <taxon>Dothideomycetidae</taxon>
        <taxon>Mycosphaerellales</taxon>
        <taxon>Teratosphaeriaceae</taxon>
        <taxon>Baudoinia</taxon>
    </lineage>
</organism>
<evidence type="ECO:0000313" key="3">
    <source>
        <dbReference type="Proteomes" id="UP000011761"/>
    </source>
</evidence>
<dbReference type="EMBL" id="KB445561">
    <property type="protein sequence ID" value="EMC92777.1"/>
    <property type="molecule type" value="Genomic_DNA"/>
</dbReference>
<dbReference type="KEGG" id="bcom:BAUCODRAFT_37694"/>
<evidence type="ECO:0000313" key="2">
    <source>
        <dbReference type="EMBL" id="EMC92777.1"/>
    </source>
</evidence>